<keyword evidence="2" id="KW-0813">Transport</keyword>
<dbReference type="PANTHER" id="PTHR30574:SF1">
    <property type="entry name" value="SULPHUR TRANSPORT DOMAIN-CONTAINING PROTEIN"/>
    <property type="match status" value="1"/>
</dbReference>
<feature type="transmembrane region" description="Helical" evidence="9">
    <location>
        <begin position="211"/>
        <end position="233"/>
    </location>
</feature>
<dbReference type="Proteomes" id="UP000236721">
    <property type="component" value="Unassembled WGS sequence"/>
</dbReference>
<feature type="transmembrane region" description="Helical" evidence="9">
    <location>
        <begin position="273"/>
        <end position="294"/>
    </location>
</feature>
<keyword evidence="5 9" id="KW-0812">Transmembrane</keyword>
<feature type="transmembrane region" description="Helical" evidence="9">
    <location>
        <begin position="102"/>
        <end position="119"/>
    </location>
</feature>
<feature type="transmembrane region" description="Helical" evidence="9">
    <location>
        <begin position="163"/>
        <end position="180"/>
    </location>
</feature>
<feature type="transmembrane region" description="Helical" evidence="9">
    <location>
        <begin position="6"/>
        <end position="24"/>
    </location>
</feature>
<reference evidence="11" key="1">
    <citation type="submission" date="2016-10" db="EMBL/GenBank/DDBJ databases">
        <authorList>
            <person name="Varghese N."/>
            <person name="Submissions S."/>
        </authorList>
    </citation>
    <scope>NUCLEOTIDE SEQUENCE [LARGE SCALE GENOMIC DNA]</scope>
    <source>
        <strain evidence="11">CGMCC 1.7062</strain>
    </source>
</reference>
<feature type="transmembrane region" description="Helical" evidence="9">
    <location>
        <begin position="70"/>
        <end position="90"/>
    </location>
</feature>
<organism evidence="10 11">
    <name type="scientific">Vibrio hangzhouensis</name>
    <dbReference type="NCBI Taxonomy" id="462991"/>
    <lineage>
        <taxon>Bacteria</taxon>
        <taxon>Pseudomonadati</taxon>
        <taxon>Pseudomonadota</taxon>
        <taxon>Gammaproteobacteria</taxon>
        <taxon>Vibrionales</taxon>
        <taxon>Vibrionaceae</taxon>
        <taxon>Vibrio</taxon>
    </lineage>
</organism>
<keyword evidence="4" id="KW-0997">Cell inner membrane</keyword>
<evidence type="ECO:0000256" key="3">
    <source>
        <dbReference type="ARBA" id="ARBA00022475"/>
    </source>
</evidence>
<evidence type="ECO:0000256" key="7">
    <source>
        <dbReference type="ARBA" id="ARBA00023136"/>
    </source>
</evidence>
<dbReference type="AlphaFoldDB" id="A0A1H5Y5U9"/>
<evidence type="ECO:0000256" key="5">
    <source>
        <dbReference type="ARBA" id="ARBA00022692"/>
    </source>
</evidence>
<comment type="subcellular location">
    <subcellularLocation>
        <location evidence="1">Cell inner membrane</location>
        <topology evidence="1">Multi-pass membrane protein</topology>
    </subcellularLocation>
</comment>
<keyword evidence="3" id="KW-1003">Cell membrane</keyword>
<dbReference type="GO" id="GO:0005886">
    <property type="term" value="C:plasma membrane"/>
    <property type="evidence" value="ECO:0007669"/>
    <property type="project" value="UniProtKB-SubCell"/>
</dbReference>
<proteinExistence type="inferred from homology"/>
<name>A0A1H5Y5U9_9VIBR</name>
<dbReference type="Pfam" id="PF04143">
    <property type="entry name" value="Sulf_transp"/>
    <property type="match status" value="1"/>
</dbReference>
<dbReference type="RefSeq" id="WP_244183080.1">
    <property type="nucleotide sequence ID" value="NZ_FNVG01000008.1"/>
</dbReference>
<gene>
    <name evidence="10" type="ORF">SAMN04488244_108155</name>
</gene>
<evidence type="ECO:0000256" key="1">
    <source>
        <dbReference type="ARBA" id="ARBA00004429"/>
    </source>
</evidence>
<dbReference type="PANTHER" id="PTHR30574">
    <property type="entry name" value="INNER MEMBRANE PROTEIN YEDE"/>
    <property type="match status" value="1"/>
</dbReference>
<keyword evidence="7 9" id="KW-0472">Membrane</keyword>
<feature type="transmembrane region" description="Helical" evidence="9">
    <location>
        <begin position="131"/>
        <end position="154"/>
    </location>
</feature>
<evidence type="ECO:0000313" key="10">
    <source>
        <dbReference type="EMBL" id="SEG19439.1"/>
    </source>
</evidence>
<sequence length="299" mass="31734">MLILSLVFIATIGFLAQTTGLCMVRGVKEAVSGKPVFLLSILLSGTLVWVAIAISYWFEYPVNYSPSYPTLWSAAGGLIFGMGAAFNGGCGVSTISRFARGQIVMFATVAGWLVAWLTLADILKGGAVSPYSMAVSTLLGILIVVSAVLLVLAFRSSTETRNLWLSMLGIGLMAGLVFIYEPHWTPSGLFKSMGLSLWNGQEESWPRVERFYLFAFLVIGMVVAALLTSSFKFESTSVPQVTKHFAAGIMMGIGAVMAGGGNDTQLLVSLPSLSLAGLVTTFSIVVGIWGVVSFRGKGA</sequence>
<protein>
    <submittedName>
        <fullName evidence="10">Uncharacterized protein</fullName>
    </submittedName>
</protein>
<feature type="transmembrane region" description="Helical" evidence="9">
    <location>
        <begin position="36"/>
        <end position="58"/>
    </location>
</feature>
<evidence type="ECO:0000256" key="8">
    <source>
        <dbReference type="ARBA" id="ARBA00035655"/>
    </source>
</evidence>
<evidence type="ECO:0000256" key="4">
    <source>
        <dbReference type="ARBA" id="ARBA00022519"/>
    </source>
</evidence>
<feature type="transmembrane region" description="Helical" evidence="9">
    <location>
        <begin position="245"/>
        <end position="261"/>
    </location>
</feature>
<dbReference type="EMBL" id="FNVG01000008">
    <property type="protein sequence ID" value="SEG19439.1"/>
    <property type="molecule type" value="Genomic_DNA"/>
</dbReference>
<evidence type="ECO:0000256" key="6">
    <source>
        <dbReference type="ARBA" id="ARBA00022989"/>
    </source>
</evidence>
<evidence type="ECO:0000256" key="2">
    <source>
        <dbReference type="ARBA" id="ARBA00022448"/>
    </source>
</evidence>
<keyword evidence="11" id="KW-1185">Reference proteome</keyword>
<comment type="similarity">
    <text evidence="8">Belongs to the TsuA/YedE (TC 9.B.102) family.</text>
</comment>
<evidence type="ECO:0000313" key="11">
    <source>
        <dbReference type="Proteomes" id="UP000236721"/>
    </source>
</evidence>
<keyword evidence="6 9" id="KW-1133">Transmembrane helix</keyword>
<accession>A0A1H5Y5U9</accession>
<dbReference type="InterPro" id="IPR007272">
    <property type="entry name" value="Sulf_transp_TsuA/YedE"/>
</dbReference>
<evidence type="ECO:0000256" key="9">
    <source>
        <dbReference type="SAM" id="Phobius"/>
    </source>
</evidence>